<keyword evidence="2" id="KW-1185">Reference proteome</keyword>
<comment type="caution">
    <text evidence="1">The sequence shown here is derived from an EMBL/GenBank/DDBJ whole genome shotgun (WGS) entry which is preliminary data.</text>
</comment>
<reference evidence="1" key="1">
    <citation type="submission" date="2020-08" db="EMBL/GenBank/DDBJ databases">
        <title>Multicomponent nature underlies the extraordinary mechanical properties of spider dragline silk.</title>
        <authorList>
            <person name="Kono N."/>
            <person name="Nakamura H."/>
            <person name="Mori M."/>
            <person name="Yoshida Y."/>
            <person name="Ohtoshi R."/>
            <person name="Malay A.D."/>
            <person name="Moran D.A.P."/>
            <person name="Tomita M."/>
            <person name="Numata K."/>
            <person name="Arakawa K."/>
        </authorList>
    </citation>
    <scope>NUCLEOTIDE SEQUENCE</scope>
</reference>
<gene>
    <name evidence="1" type="ORF">NPIL_32181</name>
</gene>
<accession>A0A8X6QI30</accession>
<evidence type="ECO:0000313" key="1">
    <source>
        <dbReference type="EMBL" id="GFU27927.1"/>
    </source>
</evidence>
<sequence length="90" mass="10261">MDAGADTSTVFCTLIQRDGITNQLQFTFGLLRFSRFSPFQRVSPRLKKANGIELTAKMSDQLISKVILPPFVQKLRKDEAPIGDRKEEFR</sequence>
<evidence type="ECO:0000313" key="2">
    <source>
        <dbReference type="Proteomes" id="UP000887013"/>
    </source>
</evidence>
<dbReference type="EMBL" id="BMAW01128899">
    <property type="protein sequence ID" value="GFU27927.1"/>
    <property type="molecule type" value="Genomic_DNA"/>
</dbReference>
<dbReference type="AlphaFoldDB" id="A0A8X6QI30"/>
<name>A0A8X6QI30_NEPPI</name>
<proteinExistence type="predicted"/>
<dbReference type="Proteomes" id="UP000887013">
    <property type="component" value="Unassembled WGS sequence"/>
</dbReference>
<organism evidence="1 2">
    <name type="scientific">Nephila pilipes</name>
    <name type="common">Giant wood spider</name>
    <name type="synonym">Nephila maculata</name>
    <dbReference type="NCBI Taxonomy" id="299642"/>
    <lineage>
        <taxon>Eukaryota</taxon>
        <taxon>Metazoa</taxon>
        <taxon>Ecdysozoa</taxon>
        <taxon>Arthropoda</taxon>
        <taxon>Chelicerata</taxon>
        <taxon>Arachnida</taxon>
        <taxon>Araneae</taxon>
        <taxon>Araneomorphae</taxon>
        <taxon>Entelegynae</taxon>
        <taxon>Araneoidea</taxon>
        <taxon>Nephilidae</taxon>
        <taxon>Nephila</taxon>
    </lineage>
</organism>
<protein>
    <submittedName>
        <fullName evidence="1">Uncharacterized protein</fullName>
    </submittedName>
</protein>